<evidence type="ECO:0000256" key="2">
    <source>
        <dbReference type="SAM" id="MobiDB-lite"/>
    </source>
</evidence>
<dbReference type="SUPFAM" id="SSF54928">
    <property type="entry name" value="RNA-binding domain, RBD"/>
    <property type="match status" value="1"/>
</dbReference>
<evidence type="ECO:0000256" key="1">
    <source>
        <dbReference type="PROSITE-ProRule" id="PRU00176"/>
    </source>
</evidence>
<dbReference type="Gene3D" id="3.30.70.330">
    <property type="match status" value="1"/>
</dbReference>
<dbReference type="PROSITE" id="PS50102">
    <property type="entry name" value="RRM"/>
    <property type="match status" value="1"/>
</dbReference>
<dbReference type="AlphaFoldDB" id="A0AAV6LDW6"/>
<feature type="domain" description="RRM" evidence="3">
    <location>
        <begin position="262"/>
        <end position="340"/>
    </location>
</feature>
<organism evidence="4 5">
    <name type="scientific">Rhododendron griersonianum</name>
    <dbReference type="NCBI Taxonomy" id="479676"/>
    <lineage>
        <taxon>Eukaryota</taxon>
        <taxon>Viridiplantae</taxon>
        <taxon>Streptophyta</taxon>
        <taxon>Embryophyta</taxon>
        <taxon>Tracheophyta</taxon>
        <taxon>Spermatophyta</taxon>
        <taxon>Magnoliopsida</taxon>
        <taxon>eudicotyledons</taxon>
        <taxon>Gunneridae</taxon>
        <taxon>Pentapetalae</taxon>
        <taxon>asterids</taxon>
        <taxon>Ericales</taxon>
        <taxon>Ericaceae</taxon>
        <taxon>Ericoideae</taxon>
        <taxon>Rhodoreae</taxon>
        <taxon>Rhododendron</taxon>
    </lineage>
</organism>
<dbReference type="Pfam" id="PF00076">
    <property type="entry name" value="RRM_1"/>
    <property type="match status" value="1"/>
</dbReference>
<name>A0AAV6LDW6_9ERIC</name>
<dbReference type="GO" id="GO:0003723">
    <property type="term" value="F:RNA binding"/>
    <property type="evidence" value="ECO:0007669"/>
    <property type="project" value="UniProtKB-UniRule"/>
</dbReference>
<feature type="region of interest" description="Disordered" evidence="2">
    <location>
        <begin position="221"/>
        <end position="259"/>
    </location>
</feature>
<dbReference type="CDD" id="cd00590">
    <property type="entry name" value="RRM_SF"/>
    <property type="match status" value="1"/>
</dbReference>
<gene>
    <name evidence="4" type="ORF">RHGRI_005890</name>
</gene>
<comment type="caution">
    <text evidence="4">The sequence shown here is derived from an EMBL/GenBank/DDBJ whole genome shotgun (WGS) entry which is preliminary data.</text>
</comment>
<keyword evidence="5" id="KW-1185">Reference proteome</keyword>
<dbReference type="InterPro" id="IPR000504">
    <property type="entry name" value="RRM_dom"/>
</dbReference>
<reference evidence="4" key="1">
    <citation type="submission" date="2020-08" db="EMBL/GenBank/DDBJ databases">
        <title>Plant Genome Project.</title>
        <authorList>
            <person name="Zhang R.-G."/>
        </authorList>
    </citation>
    <scope>NUCLEOTIDE SEQUENCE</scope>
    <source>
        <strain evidence="4">WSP0</strain>
        <tissue evidence="4">Leaf</tissue>
    </source>
</reference>
<protein>
    <recommendedName>
        <fullName evidence="3">RRM domain-containing protein</fullName>
    </recommendedName>
</protein>
<dbReference type="PANTHER" id="PTHR48034">
    <property type="entry name" value="TRANSFORMER-2 SEX-DETERMINING PROTEIN-RELATED"/>
    <property type="match status" value="1"/>
</dbReference>
<evidence type="ECO:0000313" key="4">
    <source>
        <dbReference type="EMBL" id="KAG5563293.1"/>
    </source>
</evidence>
<dbReference type="InterPro" id="IPR050441">
    <property type="entry name" value="RBM"/>
</dbReference>
<sequence length="452" mass="50600">MSRTEKLNVHLREPVQELELVRNDRARTLVSLKLPGLPQGPGVTIGQQARWSPIDWDFGRERKGKGGSRSTASSVSIGSDLRMGSRRSGFVSSFAGLNGGFLFSLLFDSLSPLLVLALVETSEAFIFPLFQNPNPIIPMSYPLLLLSHEQRPENYRPLRDPELTHPNRPSNSSVNIWLIVKSIEFFSIPSIDQDFGRLDVALKRRKLNCHFETLSLCYASRSSASPPYSKSRVRDRRSRSLSGSRRSRSRSRDSVGAVNPGNNLYVTGLSTRVTSSELEKYFSREGKVTECQLVADPHTKESRGFAFVTMETKEDAERCIKHLNRSVLEGRLITVEMAKRKRGRTPTPGRYQGLRDKRGLVSSFASNYEDATTHLPGGMREILVPVKAEEEHAPRTVEGAMMITLTRMGGVVVVATEERINSTRLSTTSHFKFSTALVVSWRQLPLTHISEV</sequence>
<feature type="compositionally biased region" description="Basic residues" evidence="2">
    <location>
        <begin position="231"/>
        <end position="249"/>
    </location>
</feature>
<evidence type="ECO:0000313" key="5">
    <source>
        <dbReference type="Proteomes" id="UP000823749"/>
    </source>
</evidence>
<keyword evidence="1" id="KW-0694">RNA-binding</keyword>
<proteinExistence type="predicted"/>
<evidence type="ECO:0000259" key="3">
    <source>
        <dbReference type="PROSITE" id="PS50102"/>
    </source>
</evidence>
<dbReference type="EMBL" id="JACTNZ010000002">
    <property type="protein sequence ID" value="KAG5563293.1"/>
    <property type="molecule type" value="Genomic_DNA"/>
</dbReference>
<accession>A0AAV6LDW6</accession>
<dbReference type="InterPro" id="IPR035979">
    <property type="entry name" value="RBD_domain_sf"/>
</dbReference>
<dbReference type="SMART" id="SM00360">
    <property type="entry name" value="RRM"/>
    <property type="match status" value="1"/>
</dbReference>
<feature type="compositionally biased region" description="Low complexity" evidence="2">
    <location>
        <begin position="221"/>
        <end position="230"/>
    </location>
</feature>
<dbReference type="InterPro" id="IPR012677">
    <property type="entry name" value="Nucleotide-bd_a/b_plait_sf"/>
</dbReference>
<dbReference type="Proteomes" id="UP000823749">
    <property type="component" value="Chromosome 2"/>
</dbReference>